<name>A0ABY4ZZ17_9CAUL</name>
<protein>
    <submittedName>
        <fullName evidence="1">DUF1365 domain-containing protein</fullName>
    </submittedName>
</protein>
<sequence length="256" mass="28308">MTASAIYEGVVAHRRLSPRPHRLRYRIFMLLLDLDELPDVLSRLRLLGSGRFGLLSFRAADHGDRGGMALKPYAHRLLADAGIVADGPVRLLCMPRILGYGFNPLSLYFCHRADGSLAAILYEVRNTFGQRHSYLAATPEEETSPVRQTVPKRFFVSPFMDMDLVYDFEVLPPGEAVAVRISVRRGEDLVLTATFEGQRAPLTDGGLAKAWLRHPLLSLKVIAGIHWEAARILARGIGLRRRPPPPAQAVTLGGPA</sequence>
<dbReference type="Pfam" id="PF07103">
    <property type="entry name" value="DUF1365"/>
    <property type="match status" value="1"/>
</dbReference>
<gene>
    <name evidence="1" type="ORF">MZV50_10925</name>
</gene>
<evidence type="ECO:0000313" key="2">
    <source>
        <dbReference type="Proteomes" id="UP001057520"/>
    </source>
</evidence>
<dbReference type="PANTHER" id="PTHR33973:SF4">
    <property type="entry name" value="OS07G0153300 PROTEIN"/>
    <property type="match status" value="1"/>
</dbReference>
<evidence type="ECO:0000313" key="1">
    <source>
        <dbReference type="EMBL" id="USQ98011.1"/>
    </source>
</evidence>
<accession>A0ABY4ZZ17</accession>
<dbReference type="PANTHER" id="PTHR33973">
    <property type="entry name" value="OS07G0153300 PROTEIN"/>
    <property type="match status" value="1"/>
</dbReference>
<keyword evidence="2" id="KW-1185">Reference proteome</keyword>
<organism evidence="1 2">
    <name type="scientific">Caulobacter segnis</name>
    <dbReference type="NCBI Taxonomy" id="88688"/>
    <lineage>
        <taxon>Bacteria</taxon>
        <taxon>Pseudomonadati</taxon>
        <taxon>Pseudomonadota</taxon>
        <taxon>Alphaproteobacteria</taxon>
        <taxon>Caulobacterales</taxon>
        <taxon>Caulobacteraceae</taxon>
        <taxon>Caulobacter</taxon>
    </lineage>
</organism>
<dbReference type="Proteomes" id="UP001057520">
    <property type="component" value="Chromosome"/>
</dbReference>
<proteinExistence type="predicted"/>
<dbReference type="InterPro" id="IPR010775">
    <property type="entry name" value="DUF1365"/>
</dbReference>
<dbReference type="EMBL" id="CP096040">
    <property type="protein sequence ID" value="USQ98011.1"/>
    <property type="molecule type" value="Genomic_DNA"/>
</dbReference>
<reference evidence="1 2" key="1">
    <citation type="submission" date="2022-04" db="EMBL/GenBank/DDBJ databases">
        <title>Genome sequence of soybean root-associated Caulobacter segnis RL271.</title>
        <authorList>
            <person name="Longley R."/>
            <person name="Bonito G."/>
            <person name="Trigodet F."/>
            <person name="Crosson S."/>
            <person name="Fiebig A."/>
        </authorList>
    </citation>
    <scope>NUCLEOTIDE SEQUENCE [LARGE SCALE GENOMIC DNA]</scope>
    <source>
        <strain evidence="1 2">RL271</strain>
    </source>
</reference>